<dbReference type="RefSeq" id="WP_095717363.1">
    <property type="nucleotide sequence ID" value="NZ_NTGA01000006.1"/>
</dbReference>
<dbReference type="Pfam" id="PF13537">
    <property type="entry name" value="GATase_7"/>
    <property type="match status" value="1"/>
</dbReference>
<evidence type="ECO:0000256" key="4">
    <source>
        <dbReference type="ARBA" id="ARBA00022741"/>
    </source>
</evidence>
<dbReference type="EC" id="6.3.5.4" evidence="3"/>
<feature type="binding site" evidence="10">
    <location>
        <begin position="371"/>
        <end position="372"/>
    </location>
    <ligand>
        <name>ATP</name>
        <dbReference type="ChEBI" id="CHEBI:30616"/>
    </ligand>
</feature>
<evidence type="ECO:0000256" key="8">
    <source>
        <dbReference type="ARBA" id="ARBA00048741"/>
    </source>
</evidence>
<keyword evidence="4 10" id="KW-0547">Nucleotide-binding</keyword>
<keyword evidence="14" id="KW-1185">Reference proteome</keyword>
<dbReference type="PANTHER" id="PTHR43284:SF1">
    <property type="entry name" value="ASPARAGINE SYNTHETASE"/>
    <property type="match status" value="1"/>
</dbReference>
<dbReference type="InterPro" id="IPR029055">
    <property type="entry name" value="Ntn_hydrolases_N"/>
</dbReference>
<evidence type="ECO:0000256" key="2">
    <source>
        <dbReference type="ARBA" id="ARBA00005752"/>
    </source>
</evidence>
<proteinExistence type="inferred from homology"/>
<dbReference type="InterPro" id="IPR051786">
    <property type="entry name" value="ASN_synthetase/amidase"/>
</dbReference>
<sequence length="641" mass="71859">MCGLLGLLTPDGSARTHESRVLDAMGCQRHRGPDEVGTWVDDDLAFGFNRLSIIDIAHSHQPLRWGPPESPDRYALTFNGEIYNYVELRAELRAGFDAEFRTEGDGEPIVVSFHHWGPAAVRRLRGMFAFAIWDTVERTLFVARDPFGIKPLYMASGPGGTAFASEKKSITELAGVLDVDTSLDARALQHYVTLQYVPEDETLTRGVRRLESGCHATLSPGTAPVIERYFEPTFPVAPIADGDAERRYEEIAVALEDSVAKHMRADVTVGSFLSGGIDSTAIAALARRHNENLLTFTTGFEREGYSEVDVAAESAAAIGVEHIVKVVSPEEFAAAIPEIIWYLDEPVADPALVPLYFVAREARKHVKVVLSGEGADELFGGYTIYKEPLSLAPFEKVPGGLRRALGRVSARIPEGTRGKSLLHRGSMTLEDRYYGNARSFSEDQVRSVLTDYRAEWGHQDVTGPIYERSRGWDPVARMQHLDLFTWLRGDILVKADRMTMANSLELRVPFLDREVYEVASRLPYTEKVAHGTTKYALRKALERIVPAHVLHRKKLGFPVPTRHWLAGPELHDWARAQVLASGTDEFVDKAAVMRMLDEHRRGESDHSRRIWTMLCFMIWHGIFVEGRITPDIEQRDYPVRL</sequence>
<dbReference type="Pfam" id="PF00733">
    <property type="entry name" value="Asn_synthase"/>
    <property type="match status" value="1"/>
</dbReference>
<comment type="caution">
    <text evidence="13">The sequence shown here is derived from an EMBL/GenBank/DDBJ whole genome shotgun (WGS) entry which is preliminary data.</text>
</comment>
<dbReference type="PANTHER" id="PTHR43284">
    <property type="entry name" value="ASPARAGINE SYNTHETASE (GLUTAMINE-HYDROLYZING)"/>
    <property type="match status" value="1"/>
</dbReference>
<keyword evidence="6 9" id="KW-0061">Asparagine biosynthesis</keyword>
<name>A0A2A2WT96_9ACTN</name>
<evidence type="ECO:0000256" key="3">
    <source>
        <dbReference type="ARBA" id="ARBA00012737"/>
    </source>
</evidence>
<dbReference type="Proteomes" id="UP000218810">
    <property type="component" value="Unassembled WGS sequence"/>
</dbReference>
<evidence type="ECO:0000313" key="14">
    <source>
        <dbReference type="Proteomes" id="UP000218810"/>
    </source>
</evidence>
<protein>
    <recommendedName>
        <fullName evidence="3">asparagine synthase (glutamine-hydrolyzing)</fullName>
        <ecNumber evidence="3">6.3.5.4</ecNumber>
    </recommendedName>
</protein>
<organism evidence="13 14">
    <name type="scientific">Dietzia natronolimnaea</name>
    <dbReference type="NCBI Taxonomy" id="161920"/>
    <lineage>
        <taxon>Bacteria</taxon>
        <taxon>Bacillati</taxon>
        <taxon>Actinomycetota</taxon>
        <taxon>Actinomycetes</taxon>
        <taxon>Mycobacteriales</taxon>
        <taxon>Dietziaceae</taxon>
        <taxon>Dietzia</taxon>
    </lineage>
</organism>
<evidence type="ECO:0000256" key="1">
    <source>
        <dbReference type="ARBA" id="ARBA00005187"/>
    </source>
</evidence>
<gene>
    <name evidence="13" type="primary">asnB</name>
    <name evidence="13" type="ORF">CEY15_03735</name>
</gene>
<dbReference type="Gene3D" id="3.60.20.10">
    <property type="entry name" value="Glutamine Phosphoribosylpyrophosphate, subunit 1, domain 1"/>
    <property type="match status" value="1"/>
</dbReference>
<evidence type="ECO:0000256" key="5">
    <source>
        <dbReference type="ARBA" id="ARBA00022840"/>
    </source>
</evidence>
<feature type="binding site" evidence="10">
    <location>
        <position position="105"/>
    </location>
    <ligand>
        <name>L-glutamine</name>
        <dbReference type="ChEBI" id="CHEBI:58359"/>
    </ligand>
</feature>
<reference evidence="14" key="1">
    <citation type="submission" date="2017-09" db="EMBL/GenBank/DDBJ databases">
        <authorList>
            <person name="Zhang Y."/>
            <person name="Huang X."/>
            <person name="Liu J."/>
            <person name="Lu L."/>
            <person name="Peng K."/>
        </authorList>
    </citation>
    <scope>NUCLEOTIDE SEQUENCE [LARGE SCALE GENOMIC DNA]</scope>
    <source>
        <strain evidence="14">S-XJ-1</strain>
    </source>
</reference>
<dbReference type="InterPro" id="IPR033738">
    <property type="entry name" value="AsnB_N"/>
</dbReference>
<dbReference type="PROSITE" id="PS51278">
    <property type="entry name" value="GATASE_TYPE_2"/>
    <property type="match status" value="1"/>
</dbReference>
<dbReference type="SUPFAM" id="SSF52402">
    <property type="entry name" value="Adenine nucleotide alpha hydrolases-like"/>
    <property type="match status" value="1"/>
</dbReference>
<keyword evidence="7 9" id="KW-0315">Glutamine amidotransferase</keyword>
<comment type="catalytic activity">
    <reaction evidence="8">
        <text>L-aspartate + L-glutamine + ATP + H2O = L-asparagine + L-glutamate + AMP + diphosphate + H(+)</text>
        <dbReference type="Rhea" id="RHEA:12228"/>
        <dbReference type="ChEBI" id="CHEBI:15377"/>
        <dbReference type="ChEBI" id="CHEBI:15378"/>
        <dbReference type="ChEBI" id="CHEBI:29985"/>
        <dbReference type="ChEBI" id="CHEBI:29991"/>
        <dbReference type="ChEBI" id="CHEBI:30616"/>
        <dbReference type="ChEBI" id="CHEBI:33019"/>
        <dbReference type="ChEBI" id="CHEBI:58048"/>
        <dbReference type="ChEBI" id="CHEBI:58359"/>
        <dbReference type="ChEBI" id="CHEBI:456215"/>
        <dbReference type="EC" id="6.3.5.4"/>
    </reaction>
</comment>
<dbReference type="InterPro" id="IPR001962">
    <property type="entry name" value="Asn_synthase"/>
</dbReference>
<evidence type="ECO:0000313" key="13">
    <source>
        <dbReference type="EMBL" id="PAY24375.1"/>
    </source>
</evidence>
<dbReference type="GO" id="GO:0005829">
    <property type="term" value="C:cytosol"/>
    <property type="evidence" value="ECO:0007669"/>
    <property type="project" value="TreeGrafter"/>
</dbReference>
<dbReference type="GO" id="GO:0005524">
    <property type="term" value="F:ATP binding"/>
    <property type="evidence" value="ECO:0007669"/>
    <property type="project" value="UniProtKB-KW"/>
</dbReference>
<accession>A0A2A2WT96</accession>
<evidence type="ECO:0000256" key="7">
    <source>
        <dbReference type="ARBA" id="ARBA00022962"/>
    </source>
</evidence>
<dbReference type="OrthoDB" id="9763290at2"/>
<evidence type="ECO:0000256" key="9">
    <source>
        <dbReference type="PIRSR" id="PIRSR001589-1"/>
    </source>
</evidence>
<comment type="similarity">
    <text evidence="2">Belongs to the asparagine synthetase family.</text>
</comment>
<feature type="active site" description="For GATase activity" evidence="9">
    <location>
        <position position="2"/>
    </location>
</feature>
<evidence type="ECO:0000256" key="10">
    <source>
        <dbReference type="PIRSR" id="PIRSR001589-2"/>
    </source>
</evidence>
<dbReference type="GO" id="GO:0006529">
    <property type="term" value="P:asparagine biosynthetic process"/>
    <property type="evidence" value="ECO:0007669"/>
    <property type="project" value="UniProtKB-KW"/>
</dbReference>
<dbReference type="CDD" id="cd00712">
    <property type="entry name" value="AsnB"/>
    <property type="match status" value="1"/>
</dbReference>
<evidence type="ECO:0000256" key="11">
    <source>
        <dbReference type="PIRSR" id="PIRSR001589-3"/>
    </source>
</evidence>
<dbReference type="InterPro" id="IPR014729">
    <property type="entry name" value="Rossmann-like_a/b/a_fold"/>
</dbReference>
<evidence type="ECO:0000256" key="6">
    <source>
        <dbReference type="ARBA" id="ARBA00022888"/>
    </source>
</evidence>
<dbReference type="CDD" id="cd01991">
    <property type="entry name" value="Asn_synthase_B_C"/>
    <property type="match status" value="1"/>
</dbReference>
<comment type="pathway">
    <text evidence="1">Amino-acid biosynthesis; L-asparagine biosynthesis; L-asparagine from L-aspartate (L-Gln route): step 1/1.</text>
</comment>
<dbReference type="AlphaFoldDB" id="A0A2A2WT96"/>
<dbReference type="GO" id="GO:0004066">
    <property type="term" value="F:asparagine synthase (glutamine-hydrolyzing) activity"/>
    <property type="evidence" value="ECO:0007669"/>
    <property type="project" value="UniProtKB-EC"/>
</dbReference>
<dbReference type="InterPro" id="IPR006426">
    <property type="entry name" value="Asn_synth_AEB"/>
</dbReference>
<dbReference type="Gene3D" id="3.40.50.620">
    <property type="entry name" value="HUPs"/>
    <property type="match status" value="1"/>
</dbReference>
<feature type="site" description="Important for beta-aspartyl-AMP intermediate formation" evidence="11">
    <location>
        <position position="373"/>
    </location>
</feature>
<dbReference type="NCBIfam" id="TIGR01536">
    <property type="entry name" value="asn_synth_AEB"/>
    <property type="match status" value="1"/>
</dbReference>
<dbReference type="InterPro" id="IPR017932">
    <property type="entry name" value="GATase_2_dom"/>
</dbReference>
<dbReference type="PIRSF" id="PIRSF001589">
    <property type="entry name" value="Asn_synthetase_glu-h"/>
    <property type="match status" value="1"/>
</dbReference>
<keyword evidence="9" id="KW-0028">Amino-acid biosynthesis</keyword>
<dbReference type="SUPFAM" id="SSF56235">
    <property type="entry name" value="N-terminal nucleophile aminohydrolases (Ntn hydrolases)"/>
    <property type="match status" value="1"/>
</dbReference>
<evidence type="ECO:0000259" key="12">
    <source>
        <dbReference type="PROSITE" id="PS51278"/>
    </source>
</evidence>
<keyword evidence="5 10" id="KW-0067">ATP-binding</keyword>
<feature type="domain" description="Glutamine amidotransferase type-2" evidence="12">
    <location>
        <begin position="2"/>
        <end position="221"/>
    </location>
</feature>
<dbReference type="EMBL" id="NTGA01000006">
    <property type="protein sequence ID" value="PAY24375.1"/>
    <property type="molecule type" value="Genomic_DNA"/>
</dbReference>